<proteinExistence type="predicted"/>
<dbReference type="EMBL" id="SJPO01000007">
    <property type="protein sequence ID" value="TWT75696.1"/>
    <property type="molecule type" value="Genomic_DNA"/>
</dbReference>
<name>A0A5C5YLH5_9BACT</name>
<dbReference type="InterPro" id="IPR014718">
    <property type="entry name" value="GH-type_carb-bd"/>
</dbReference>
<dbReference type="SUPFAM" id="SSF74650">
    <property type="entry name" value="Galactose mutarotase-like"/>
    <property type="match status" value="1"/>
</dbReference>
<accession>A0A5C5YLH5</accession>
<keyword evidence="2" id="KW-1185">Reference proteome</keyword>
<dbReference type="RefSeq" id="WP_146588667.1">
    <property type="nucleotide sequence ID" value="NZ_SJPO01000007.1"/>
</dbReference>
<dbReference type="CDD" id="cd09023">
    <property type="entry name" value="Aldose_epim_Ec_c4013"/>
    <property type="match status" value="1"/>
</dbReference>
<protein>
    <recommendedName>
        <fullName evidence="3">DUF4432 domain-containing protein</fullName>
    </recommendedName>
</protein>
<comment type="caution">
    <text evidence="1">The sequence shown here is derived from an EMBL/GenBank/DDBJ whole genome shotgun (WGS) entry which is preliminary data.</text>
</comment>
<dbReference type="AlphaFoldDB" id="A0A5C5YLH5"/>
<dbReference type="InterPro" id="IPR027839">
    <property type="entry name" value="DUF4432"/>
</dbReference>
<dbReference type="Gene3D" id="2.70.98.10">
    <property type="match status" value="1"/>
</dbReference>
<dbReference type="InterPro" id="IPR011013">
    <property type="entry name" value="Gal_mutarotase_sf_dom"/>
</dbReference>
<dbReference type="Proteomes" id="UP000318478">
    <property type="component" value="Unassembled WGS sequence"/>
</dbReference>
<evidence type="ECO:0000313" key="1">
    <source>
        <dbReference type="EMBL" id="TWT75696.1"/>
    </source>
</evidence>
<evidence type="ECO:0000313" key="2">
    <source>
        <dbReference type="Proteomes" id="UP000318478"/>
    </source>
</evidence>
<dbReference type="GO" id="GO:0005975">
    <property type="term" value="P:carbohydrate metabolic process"/>
    <property type="evidence" value="ECO:0007669"/>
    <property type="project" value="InterPro"/>
</dbReference>
<sequence length="383" mass="42310">MSNRKWDLYQSQRQSGYAEVEVPELPDFSFQFERLSGGLSDGVDLLTVKNGNLAIKILPTRGMGIWDMTYDGTRIGWQSPVRGPVHPNYVNLAEPSGLAWLDGFDELLVRCGLQTNGAPEFSEEGVLRYPLHGRIANLPARHLEIEADPTAESITVTGIVEETRFHFAKLRLTTKLTTRRGQKGFTLCDSIENLSESSTNAQLLYHLNIGLPLLQSGTRIVAPLDTAAPRDAFSGQTMETWDQIGPAGSMLTEQAYYLRLLTDQHSQSRVVLQDEAAQSGVSLGYDAGSMPCFTFWKNPRAASDGYVVGLEPGTNYPNPHSFEKEQGRTHRLPPYGAVVCQLCFEYLATPSDVVSAVRTINQIQGDHRPNIQDQPVAGWSPTV</sequence>
<dbReference type="GO" id="GO:0003824">
    <property type="term" value="F:catalytic activity"/>
    <property type="evidence" value="ECO:0007669"/>
    <property type="project" value="InterPro"/>
</dbReference>
<reference evidence="1 2" key="1">
    <citation type="submission" date="2019-02" db="EMBL/GenBank/DDBJ databases">
        <title>Deep-cultivation of Planctomycetes and their phenomic and genomic characterization uncovers novel biology.</title>
        <authorList>
            <person name="Wiegand S."/>
            <person name="Jogler M."/>
            <person name="Boedeker C."/>
            <person name="Pinto D."/>
            <person name="Vollmers J."/>
            <person name="Rivas-Marin E."/>
            <person name="Kohn T."/>
            <person name="Peeters S.H."/>
            <person name="Heuer A."/>
            <person name="Rast P."/>
            <person name="Oberbeckmann S."/>
            <person name="Bunk B."/>
            <person name="Jeske O."/>
            <person name="Meyerdierks A."/>
            <person name="Storesund J.E."/>
            <person name="Kallscheuer N."/>
            <person name="Luecker S."/>
            <person name="Lage O.M."/>
            <person name="Pohl T."/>
            <person name="Merkel B.J."/>
            <person name="Hornburger P."/>
            <person name="Mueller R.-W."/>
            <person name="Bruemmer F."/>
            <person name="Labrenz M."/>
            <person name="Spormann A.M."/>
            <person name="Op Den Camp H."/>
            <person name="Overmann J."/>
            <person name="Amann R."/>
            <person name="Jetten M.S.M."/>
            <person name="Mascher T."/>
            <person name="Medema M.H."/>
            <person name="Devos D.P."/>
            <person name="Kaster A.-K."/>
            <person name="Ovreas L."/>
            <person name="Rohde M."/>
            <person name="Galperin M.Y."/>
            <person name="Jogler C."/>
        </authorList>
    </citation>
    <scope>NUCLEOTIDE SEQUENCE [LARGE SCALE GENOMIC DNA]</scope>
    <source>
        <strain evidence="1 2">Pla123a</strain>
    </source>
</reference>
<dbReference type="OrthoDB" id="6183686at2"/>
<dbReference type="Pfam" id="PF14486">
    <property type="entry name" value="DUF4432"/>
    <property type="match status" value="1"/>
</dbReference>
<dbReference type="GO" id="GO:0030246">
    <property type="term" value="F:carbohydrate binding"/>
    <property type="evidence" value="ECO:0007669"/>
    <property type="project" value="InterPro"/>
</dbReference>
<gene>
    <name evidence="1" type="ORF">Pla123a_32060</name>
</gene>
<organism evidence="1 2">
    <name type="scientific">Posidoniimonas polymericola</name>
    <dbReference type="NCBI Taxonomy" id="2528002"/>
    <lineage>
        <taxon>Bacteria</taxon>
        <taxon>Pseudomonadati</taxon>
        <taxon>Planctomycetota</taxon>
        <taxon>Planctomycetia</taxon>
        <taxon>Pirellulales</taxon>
        <taxon>Lacipirellulaceae</taxon>
        <taxon>Posidoniimonas</taxon>
    </lineage>
</organism>
<evidence type="ECO:0008006" key="3">
    <source>
        <dbReference type="Google" id="ProtNLM"/>
    </source>
</evidence>